<dbReference type="InterPro" id="IPR036390">
    <property type="entry name" value="WH_DNA-bd_sf"/>
</dbReference>
<protein>
    <submittedName>
        <fullName evidence="1">Transcriptional repressor</fullName>
    </submittedName>
</protein>
<evidence type="ECO:0000313" key="1">
    <source>
        <dbReference type="EMBL" id="MBC3918355.1"/>
    </source>
</evidence>
<dbReference type="Pfam" id="PF01475">
    <property type="entry name" value="FUR"/>
    <property type="match status" value="1"/>
</dbReference>
<evidence type="ECO:0000313" key="2">
    <source>
        <dbReference type="Proteomes" id="UP000650424"/>
    </source>
</evidence>
<sequence length="171" mass="19109">MDKEPYLPDEDKNEDKTEIQELKGSTDLFAKLRKLGLRPTSARVCILQVLLASPQLPLSAESIFRELDSLGIRVSLGTIYRVLNDLEQCKLLQREWDVGHGTGKSRYLIAPAILPPPSYTFTCRECQRAIVVADRQLSEHLHNQAKVAQFDQQLATISIQVTCNSCAASAK</sequence>
<dbReference type="PANTHER" id="PTHR33202:SF7">
    <property type="entry name" value="FERRIC UPTAKE REGULATION PROTEIN"/>
    <property type="match status" value="1"/>
</dbReference>
<dbReference type="EMBL" id="JACOGF010000005">
    <property type="protein sequence ID" value="MBC3918355.1"/>
    <property type="molecule type" value="Genomic_DNA"/>
</dbReference>
<dbReference type="Gene3D" id="1.10.10.10">
    <property type="entry name" value="Winged helix-like DNA-binding domain superfamily/Winged helix DNA-binding domain"/>
    <property type="match status" value="1"/>
</dbReference>
<dbReference type="InterPro" id="IPR002481">
    <property type="entry name" value="FUR"/>
</dbReference>
<dbReference type="PANTHER" id="PTHR33202">
    <property type="entry name" value="ZINC UPTAKE REGULATION PROTEIN"/>
    <property type="match status" value="1"/>
</dbReference>
<gene>
    <name evidence="1" type="ORF">H8L32_12760</name>
</gene>
<dbReference type="Proteomes" id="UP000650424">
    <property type="component" value="Unassembled WGS sequence"/>
</dbReference>
<organism evidence="1 2">
    <name type="scientific">Undibacterium hunanense</name>
    <dbReference type="NCBI Taxonomy" id="2762292"/>
    <lineage>
        <taxon>Bacteria</taxon>
        <taxon>Pseudomonadati</taxon>
        <taxon>Pseudomonadota</taxon>
        <taxon>Betaproteobacteria</taxon>
        <taxon>Burkholderiales</taxon>
        <taxon>Oxalobacteraceae</taxon>
        <taxon>Undibacterium</taxon>
    </lineage>
</organism>
<proteinExistence type="predicted"/>
<accession>A0ABR6ZR35</accession>
<name>A0ABR6ZR35_9BURK</name>
<reference evidence="1 2" key="1">
    <citation type="submission" date="2020-08" db="EMBL/GenBank/DDBJ databases">
        <title>Novel species isolated from subtropical streams in China.</title>
        <authorList>
            <person name="Lu H."/>
        </authorList>
    </citation>
    <scope>NUCLEOTIDE SEQUENCE [LARGE SCALE GENOMIC DNA]</scope>
    <source>
        <strain evidence="1 2">CY18W</strain>
    </source>
</reference>
<comment type="caution">
    <text evidence="1">The sequence shown here is derived from an EMBL/GenBank/DDBJ whole genome shotgun (WGS) entry which is preliminary data.</text>
</comment>
<dbReference type="InterPro" id="IPR036388">
    <property type="entry name" value="WH-like_DNA-bd_sf"/>
</dbReference>
<keyword evidence="2" id="KW-1185">Reference proteome</keyword>
<dbReference type="SUPFAM" id="SSF46785">
    <property type="entry name" value="Winged helix' DNA-binding domain"/>
    <property type="match status" value="1"/>
</dbReference>